<evidence type="ECO:0000313" key="4">
    <source>
        <dbReference type="Proteomes" id="UP000799753"/>
    </source>
</evidence>
<dbReference type="Proteomes" id="UP000799753">
    <property type="component" value="Unassembled WGS sequence"/>
</dbReference>
<accession>A0A6A6S8N1</accession>
<feature type="coiled-coil region" evidence="1">
    <location>
        <begin position="212"/>
        <end position="286"/>
    </location>
</feature>
<dbReference type="OrthoDB" id="3785590at2759"/>
<evidence type="ECO:0000256" key="2">
    <source>
        <dbReference type="SAM" id="MobiDB-lite"/>
    </source>
</evidence>
<proteinExistence type="predicted"/>
<sequence length="335" mass="37847">MSEFSAKVSTADLQEFEGVFTWDDKALKVNIQATKPDYLVEDPATWPRISATAFHKLDGGPFNGTHGLPHGIVYPWVIIHGNFGNQREDYGTMTEGARKHYKSYFTNNNEQPLPMRPALRPTSSPRSLPTSPISAFNEVMNMLRKKQITAKEIHGYKDLKNELDEAKHTLSQERKENVKCTSDLDEQRKISAQLREALNVETAKTLAEAARANAAEDKVKLLEKQYQDTLEVQMEKANEDMEAFKVAISGQLEEEILRTAAAQDRIKELELQAKAHEDDLATSRNETIVANERVLVIWEQMRKEEDTDLKRKASNVGNHRGNGVGRGSGAKRPRF</sequence>
<gene>
    <name evidence="3" type="ORF">P280DRAFT_516543</name>
</gene>
<protein>
    <submittedName>
        <fullName evidence="3">Uncharacterized protein</fullName>
    </submittedName>
</protein>
<evidence type="ECO:0000313" key="3">
    <source>
        <dbReference type="EMBL" id="KAF2642778.1"/>
    </source>
</evidence>
<reference evidence="3" key="1">
    <citation type="journal article" date="2020" name="Stud. Mycol.">
        <title>101 Dothideomycetes genomes: a test case for predicting lifestyles and emergence of pathogens.</title>
        <authorList>
            <person name="Haridas S."/>
            <person name="Albert R."/>
            <person name="Binder M."/>
            <person name="Bloem J."/>
            <person name="Labutti K."/>
            <person name="Salamov A."/>
            <person name="Andreopoulos B."/>
            <person name="Baker S."/>
            <person name="Barry K."/>
            <person name="Bills G."/>
            <person name="Bluhm B."/>
            <person name="Cannon C."/>
            <person name="Castanera R."/>
            <person name="Culley D."/>
            <person name="Daum C."/>
            <person name="Ezra D."/>
            <person name="Gonzalez J."/>
            <person name="Henrissat B."/>
            <person name="Kuo A."/>
            <person name="Liang C."/>
            <person name="Lipzen A."/>
            <person name="Lutzoni F."/>
            <person name="Magnuson J."/>
            <person name="Mondo S."/>
            <person name="Nolan M."/>
            <person name="Ohm R."/>
            <person name="Pangilinan J."/>
            <person name="Park H.-J."/>
            <person name="Ramirez L."/>
            <person name="Alfaro M."/>
            <person name="Sun H."/>
            <person name="Tritt A."/>
            <person name="Yoshinaga Y."/>
            <person name="Zwiers L.-H."/>
            <person name="Turgeon B."/>
            <person name="Goodwin S."/>
            <person name="Spatafora J."/>
            <person name="Crous P."/>
            <person name="Grigoriev I."/>
        </authorList>
    </citation>
    <scope>NUCLEOTIDE SEQUENCE</scope>
    <source>
        <strain evidence="3">CBS 473.64</strain>
    </source>
</reference>
<dbReference type="EMBL" id="MU006781">
    <property type="protein sequence ID" value="KAF2642778.1"/>
    <property type="molecule type" value="Genomic_DNA"/>
</dbReference>
<organism evidence="3 4">
    <name type="scientific">Massarina eburnea CBS 473.64</name>
    <dbReference type="NCBI Taxonomy" id="1395130"/>
    <lineage>
        <taxon>Eukaryota</taxon>
        <taxon>Fungi</taxon>
        <taxon>Dikarya</taxon>
        <taxon>Ascomycota</taxon>
        <taxon>Pezizomycotina</taxon>
        <taxon>Dothideomycetes</taxon>
        <taxon>Pleosporomycetidae</taxon>
        <taxon>Pleosporales</taxon>
        <taxon>Massarineae</taxon>
        <taxon>Massarinaceae</taxon>
        <taxon>Massarina</taxon>
    </lineage>
</organism>
<keyword evidence="1" id="KW-0175">Coiled coil</keyword>
<keyword evidence="4" id="KW-1185">Reference proteome</keyword>
<dbReference type="AlphaFoldDB" id="A0A6A6S8N1"/>
<name>A0A6A6S8N1_9PLEO</name>
<evidence type="ECO:0000256" key="1">
    <source>
        <dbReference type="SAM" id="Coils"/>
    </source>
</evidence>
<feature type="region of interest" description="Disordered" evidence="2">
    <location>
        <begin position="305"/>
        <end position="335"/>
    </location>
</feature>